<sequence length="59" mass="6482">MEYSNVQHENPGALSQPPLVYGIHLFPQNRQIQKIVAGLCPATTTNVPQSYPENQPPAP</sequence>
<evidence type="ECO:0000313" key="2">
    <source>
        <dbReference type="Proteomes" id="UP000325313"/>
    </source>
</evidence>
<dbReference type="EMBL" id="VDEP01000272">
    <property type="protein sequence ID" value="KAA1115609.1"/>
    <property type="molecule type" value="Genomic_DNA"/>
</dbReference>
<reference evidence="1 2" key="1">
    <citation type="submission" date="2019-05" db="EMBL/GenBank/DDBJ databases">
        <title>Emergence of the Ug99 lineage of the wheat stem rust pathogen through somatic hybridization.</title>
        <authorList>
            <person name="Li F."/>
            <person name="Upadhyaya N.M."/>
            <person name="Sperschneider J."/>
            <person name="Matny O."/>
            <person name="Nguyen-Phuc H."/>
            <person name="Mago R."/>
            <person name="Raley C."/>
            <person name="Miller M.E."/>
            <person name="Silverstein K.A.T."/>
            <person name="Henningsen E."/>
            <person name="Hirsch C.D."/>
            <person name="Visser B."/>
            <person name="Pretorius Z.A."/>
            <person name="Steffenson B.J."/>
            <person name="Schwessinger B."/>
            <person name="Dodds P.N."/>
            <person name="Figueroa M."/>
        </authorList>
    </citation>
    <scope>NUCLEOTIDE SEQUENCE [LARGE SCALE GENOMIC DNA]</scope>
    <source>
        <strain evidence="1 2">Ug99</strain>
    </source>
</reference>
<comment type="caution">
    <text evidence="1">The sequence shown here is derived from an EMBL/GenBank/DDBJ whole genome shotgun (WGS) entry which is preliminary data.</text>
</comment>
<dbReference type="AlphaFoldDB" id="A0A5B0QR27"/>
<evidence type="ECO:0000313" key="1">
    <source>
        <dbReference type="EMBL" id="KAA1115609.1"/>
    </source>
</evidence>
<organism evidence="1 2">
    <name type="scientific">Puccinia graminis f. sp. tritici</name>
    <dbReference type="NCBI Taxonomy" id="56615"/>
    <lineage>
        <taxon>Eukaryota</taxon>
        <taxon>Fungi</taxon>
        <taxon>Dikarya</taxon>
        <taxon>Basidiomycota</taxon>
        <taxon>Pucciniomycotina</taxon>
        <taxon>Pucciniomycetes</taxon>
        <taxon>Pucciniales</taxon>
        <taxon>Pucciniaceae</taxon>
        <taxon>Puccinia</taxon>
    </lineage>
</organism>
<dbReference type="Proteomes" id="UP000325313">
    <property type="component" value="Unassembled WGS sequence"/>
</dbReference>
<gene>
    <name evidence="1" type="ORF">PGTUg99_011342</name>
</gene>
<accession>A0A5B0QR27</accession>
<proteinExistence type="predicted"/>
<name>A0A5B0QR27_PUCGR</name>
<protein>
    <submittedName>
        <fullName evidence="1">Uncharacterized protein</fullName>
    </submittedName>
</protein>